<sequence length="62" mass="7249">MSNISNIFGDLDFSSLKYNSDFKEDSVREVIILPILKALGYTEFNIVRSKTLQRFFIILKFL</sequence>
<dbReference type="RefSeq" id="WP_104389052.1">
    <property type="nucleotide sequence ID" value="NZ_PGEM01000143.1"/>
</dbReference>
<dbReference type="Proteomes" id="UP000239589">
    <property type="component" value="Unassembled WGS sequence"/>
</dbReference>
<proteinExistence type="predicted"/>
<accession>A0A2S6CQV1</accession>
<comment type="caution">
    <text evidence="1">The sequence shown here is derived from an EMBL/GenBank/DDBJ whole genome shotgun (WGS) entry which is preliminary data.</text>
</comment>
<evidence type="ECO:0000313" key="2">
    <source>
        <dbReference type="Proteomes" id="UP000239589"/>
    </source>
</evidence>
<reference evidence="1 2" key="1">
    <citation type="submission" date="2018-02" db="EMBL/GenBank/DDBJ databases">
        <title>Discovery of a pederin family compound in a non-symbiotic bloom-forming cyanobacterium.</title>
        <authorList>
            <person name="Kust A."/>
            <person name="Mares J."/>
            <person name="Jokela J."/>
            <person name="Urajova P."/>
            <person name="Hajek J."/>
            <person name="Saurav K."/>
            <person name="Voracova K."/>
            <person name="Fewer D.P."/>
            <person name="Haapaniemi E."/>
            <person name="Permi P."/>
            <person name="Rehakova K."/>
            <person name="Sivonen K."/>
            <person name="Hrouzek P."/>
        </authorList>
    </citation>
    <scope>NUCLEOTIDE SEQUENCE [LARGE SCALE GENOMIC DNA]</scope>
    <source>
        <strain evidence="1 2">CHARLIE-1</strain>
    </source>
</reference>
<organism evidence="1 2">
    <name type="scientific">Cuspidothrix issatschenkoi CHARLIE-1</name>
    <dbReference type="NCBI Taxonomy" id="2052836"/>
    <lineage>
        <taxon>Bacteria</taxon>
        <taxon>Bacillati</taxon>
        <taxon>Cyanobacteriota</taxon>
        <taxon>Cyanophyceae</taxon>
        <taxon>Nostocales</taxon>
        <taxon>Aphanizomenonaceae</taxon>
        <taxon>Cuspidothrix</taxon>
    </lineage>
</organism>
<protein>
    <submittedName>
        <fullName evidence="1">Uncharacterized protein</fullName>
    </submittedName>
</protein>
<evidence type="ECO:0000313" key="1">
    <source>
        <dbReference type="EMBL" id="PPJ62091.1"/>
    </source>
</evidence>
<gene>
    <name evidence="1" type="ORF">CUN59_17515</name>
</gene>
<dbReference type="OrthoDB" id="9800801at2"/>
<keyword evidence="2" id="KW-1185">Reference proteome</keyword>
<name>A0A2S6CQV1_9CYAN</name>
<dbReference type="AlphaFoldDB" id="A0A2S6CQV1"/>
<dbReference type="EMBL" id="PGEM01000143">
    <property type="protein sequence ID" value="PPJ62091.1"/>
    <property type="molecule type" value="Genomic_DNA"/>
</dbReference>